<comment type="caution">
    <text evidence="2">The sequence shown here is derived from an EMBL/GenBank/DDBJ whole genome shotgun (WGS) entry which is preliminary data.</text>
</comment>
<evidence type="ECO:0000313" key="2">
    <source>
        <dbReference type="EMBL" id="MFC0209103.1"/>
    </source>
</evidence>
<reference evidence="2 3" key="1">
    <citation type="submission" date="2024-09" db="EMBL/GenBank/DDBJ databases">
        <authorList>
            <person name="Sun Q."/>
            <person name="Mori K."/>
        </authorList>
    </citation>
    <scope>NUCLEOTIDE SEQUENCE [LARGE SCALE GENOMIC DNA]</scope>
    <source>
        <strain evidence="2 3">CCM 8543</strain>
    </source>
</reference>
<evidence type="ECO:0000313" key="3">
    <source>
        <dbReference type="Proteomes" id="UP001589755"/>
    </source>
</evidence>
<feature type="compositionally biased region" description="Low complexity" evidence="1">
    <location>
        <begin position="61"/>
        <end position="74"/>
    </location>
</feature>
<dbReference type="Proteomes" id="UP001589755">
    <property type="component" value="Unassembled WGS sequence"/>
</dbReference>
<organism evidence="2 3">
    <name type="scientific">Chelativorans intermedius</name>
    <dbReference type="NCBI Taxonomy" id="515947"/>
    <lineage>
        <taxon>Bacteria</taxon>
        <taxon>Pseudomonadati</taxon>
        <taxon>Pseudomonadota</taxon>
        <taxon>Alphaproteobacteria</taxon>
        <taxon>Hyphomicrobiales</taxon>
        <taxon>Phyllobacteriaceae</taxon>
        <taxon>Chelativorans</taxon>
    </lineage>
</organism>
<name>A0ABV6D8X9_9HYPH</name>
<dbReference type="EMBL" id="JBHLXD010000017">
    <property type="protein sequence ID" value="MFC0209103.1"/>
    <property type="molecule type" value="Genomic_DNA"/>
</dbReference>
<sequence length="74" mass="8150">MARTQRRQTRPGWRPALAVLAMALLVTALPSFCDSASAQELIRRRGLFDMLFGGPPPREALPPARQPQRAAPGR</sequence>
<keyword evidence="3" id="KW-1185">Reference proteome</keyword>
<feature type="non-terminal residue" evidence="2">
    <location>
        <position position="74"/>
    </location>
</feature>
<proteinExistence type="predicted"/>
<feature type="region of interest" description="Disordered" evidence="1">
    <location>
        <begin position="53"/>
        <end position="74"/>
    </location>
</feature>
<accession>A0ABV6D8X9</accession>
<protein>
    <submittedName>
        <fullName evidence="2">Uncharacterized protein</fullName>
    </submittedName>
</protein>
<evidence type="ECO:0000256" key="1">
    <source>
        <dbReference type="SAM" id="MobiDB-lite"/>
    </source>
</evidence>
<gene>
    <name evidence="2" type="ORF">ACFFJ2_11915</name>
</gene>